<dbReference type="Pfam" id="PF14063">
    <property type="entry name" value="DUF4254"/>
    <property type="match status" value="1"/>
</dbReference>
<dbReference type="AlphaFoldDB" id="A0A5N0DYV4"/>
<name>A0A5N0DYV4_9NOCA</name>
<comment type="caution">
    <text evidence="1">The sequence shown here is derived from an EMBL/GenBank/DDBJ whole genome shotgun (WGS) entry which is preliminary data.</text>
</comment>
<organism evidence="1 2">
    <name type="scientific">Nocardia colli</name>
    <dbReference type="NCBI Taxonomy" id="2545717"/>
    <lineage>
        <taxon>Bacteria</taxon>
        <taxon>Bacillati</taxon>
        <taxon>Actinomycetota</taxon>
        <taxon>Actinomycetes</taxon>
        <taxon>Mycobacteriales</taxon>
        <taxon>Nocardiaceae</taxon>
        <taxon>Nocardia</taxon>
    </lineage>
</organism>
<proteinExistence type="predicted"/>
<sequence>MMIVEDYSVTPLLHNRPLLVEGADAQSLAPLVSAQDVLSALYDRPVADHPIVRWARLLADVHRTNRPACGHDLVHEIDVWIELHVPQHRQGAALHTETLGSVIDRIVVAQARVTDALAAQECVDTIRVHAAWHRLAELVDSYNDLVREVLHGTRRLPSPAGEQ</sequence>
<gene>
    <name evidence="1" type="ORF">F3087_40110</name>
</gene>
<reference evidence="1 2" key="1">
    <citation type="submission" date="2019-09" db="EMBL/GenBank/DDBJ databases">
        <authorList>
            <person name="Wang X."/>
        </authorList>
    </citation>
    <scope>NUCLEOTIDE SEQUENCE [LARGE SCALE GENOMIC DNA]</scope>
    <source>
        <strain evidence="1 2">CICC 11023</strain>
    </source>
</reference>
<protein>
    <submittedName>
        <fullName evidence="1">DUF4254 domain-containing protein</fullName>
    </submittedName>
</protein>
<accession>A0A5N0DYV4</accession>
<dbReference type="EMBL" id="VXLC01000031">
    <property type="protein sequence ID" value="KAA8881876.1"/>
    <property type="molecule type" value="Genomic_DNA"/>
</dbReference>
<dbReference type="InterPro" id="IPR025350">
    <property type="entry name" value="DUF4254"/>
</dbReference>
<evidence type="ECO:0000313" key="2">
    <source>
        <dbReference type="Proteomes" id="UP000323876"/>
    </source>
</evidence>
<dbReference type="Proteomes" id="UP000323876">
    <property type="component" value="Unassembled WGS sequence"/>
</dbReference>
<evidence type="ECO:0000313" key="1">
    <source>
        <dbReference type="EMBL" id="KAA8881876.1"/>
    </source>
</evidence>
<keyword evidence="2" id="KW-1185">Reference proteome</keyword>
<dbReference type="OrthoDB" id="3352146at2"/>